<dbReference type="NCBIfam" id="TIGR04272">
    <property type="entry name" value="cxxc_cxxc_Mbark"/>
    <property type="match status" value="2"/>
</dbReference>
<evidence type="ECO:0000259" key="1">
    <source>
        <dbReference type="Pfam" id="PF23477"/>
    </source>
</evidence>
<reference evidence="2" key="1">
    <citation type="journal article" date="2012" name="Science">
        <title>Fermentation, hydrogen, and sulfur metabolism in multiple uncultivated bacterial phyla.</title>
        <authorList>
            <person name="Wrighton K.C."/>
            <person name="Thomas B.C."/>
            <person name="Sharon I."/>
            <person name="Miller C.S."/>
            <person name="Castelle C.J."/>
            <person name="VerBerkmoes N.C."/>
            <person name="Wilkins M.J."/>
            <person name="Hettich R.L."/>
            <person name="Lipton M.S."/>
            <person name="Williams K.H."/>
            <person name="Long P.E."/>
            <person name="Banfield J.F."/>
        </authorList>
    </citation>
    <scope>NUCLEOTIDE SEQUENCE [LARGE SCALE GENOMIC DNA]</scope>
</reference>
<comment type="caution">
    <text evidence="2">The sequence shown here is derived from an EMBL/GenBank/DDBJ whole genome shotgun (WGS) entry which is preliminary data.</text>
</comment>
<gene>
    <name evidence="2" type="ORF">ACD_3C00054G0026</name>
</gene>
<dbReference type="AlphaFoldDB" id="K2FBI0"/>
<dbReference type="Pfam" id="PF23477">
    <property type="entry name" value="zf_Tbcl_2"/>
    <property type="match status" value="2"/>
</dbReference>
<proteinExistence type="predicted"/>
<feature type="domain" description="CxxC-x17-CxxC" evidence="1">
    <location>
        <begin position="36"/>
        <end position="67"/>
    </location>
</feature>
<protein>
    <recommendedName>
        <fullName evidence="1">CxxC-x17-CxxC domain-containing protein</fullName>
    </recommendedName>
</protein>
<organism evidence="2">
    <name type="scientific">uncultured bacterium</name>
    <name type="common">gcode 4</name>
    <dbReference type="NCBI Taxonomy" id="1234023"/>
    <lineage>
        <taxon>Bacteria</taxon>
        <taxon>environmental samples</taxon>
    </lineage>
</organism>
<dbReference type="EMBL" id="AMFJ01000328">
    <property type="protein sequence ID" value="EKE28486.1"/>
    <property type="molecule type" value="Genomic_DNA"/>
</dbReference>
<feature type="domain" description="CxxC-x17-CxxC" evidence="1">
    <location>
        <begin position="97"/>
        <end position="132"/>
    </location>
</feature>
<sequence length="218" mass="24868">MSNFDRDRSGGRSGGGFGWGRDRGWRDFWGWRGRSEMFSVVCDDCGRNCEVPFKPTWDRPVYCSDCFGGGDSRWGRDDRNDRGRGRDDRGRWRDEEKRMYSATCDQCGNDCELPFKPSSDKPVFCSDCFVKEEKPKRGGADYKADFDALNSKLDLIMKALNISEEKKEAVKIKLTKDLKKVESEDDSGDSFDEIKEDIFPSDDEIAEVKVKKAAKKAA</sequence>
<dbReference type="InterPro" id="IPR026363">
    <property type="entry name" value="CxxC-x17-CxxC_dom"/>
</dbReference>
<name>K2FBI0_9BACT</name>
<accession>K2FBI0</accession>
<evidence type="ECO:0000313" key="2">
    <source>
        <dbReference type="EMBL" id="EKE28486.1"/>
    </source>
</evidence>